<dbReference type="GO" id="GO:0062129">
    <property type="term" value="C:chitin-based extracellular matrix"/>
    <property type="evidence" value="ECO:0007669"/>
    <property type="project" value="TreeGrafter"/>
</dbReference>
<dbReference type="PANTHER" id="PTHR10380:SF218">
    <property type="entry name" value="ADULT CUTICLE PROTEIN 65AA-RELATED"/>
    <property type="match status" value="1"/>
</dbReference>
<dbReference type="OrthoDB" id="6515429at2759"/>
<dbReference type="GO" id="GO:0008010">
    <property type="term" value="F:structural constituent of chitin-based larval cuticle"/>
    <property type="evidence" value="ECO:0007669"/>
    <property type="project" value="TreeGrafter"/>
</dbReference>
<dbReference type="EMBL" id="OUUW01000001">
    <property type="protein sequence ID" value="SPP74199.1"/>
    <property type="molecule type" value="Genomic_DNA"/>
</dbReference>
<dbReference type="PROSITE" id="PS00233">
    <property type="entry name" value="CHIT_BIND_RR_1"/>
    <property type="match status" value="1"/>
</dbReference>
<name>A0A3B0JL44_DROGU</name>
<dbReference type="Proteomes" id="UP000268350">
    <property type="component" value="Unassembled WGS sequence"/>
</dbReference>
<gene>
    <name evidence="4" type="ORF">DGUA_6G001798</name>
</gene>
<keyword evidence="3" id="KW-0732">Signal</keyword>
<feature type="chain" id="PRO_5017372394" evidence="3">
    <location>
        <begin position="22"/>
        <end position="166"/>
    </location>
</feature>
<sequence>MCLKLLSCLFVLALAAIVCEGQRQYNPYLRNPFYRNLYYKNRDLYNLRRYYDGFYKKYNPFIANAQARVVAQSREANYGTGSYVYNYETENGIHAEERGVPVDIGNQEQEEQVEGAYSYISPEGLRVGVKYVADANGFRPVITYDGVNSAFYASQPAAANVAHTKH</sequence>
<proteinExistence type="predicted"/>
<dbReference type="InterPro" id="IPR031311">
    <property type="entry name" value="CHIT_BIND_RR_consensus"/>
</dbReference>
<dbReference type="AlphaFoldDB" id="A0A3B0JL44"/>
<dbReference type="InterPro" id="IPR000618">
    <property type="entry name" value="Insect_cuticle"/>
</dbReference>
<dbReference type="STRING" id="7266.A0A3B0JL44"/>
<accession>A0A3B0JL44</accession>
<dbReference type="PANTHER" id="PTHR10380">
    <property type="entry name" value="CUTICLE PROTEIN"/>
    <property type="match status" value="1"/>
</dbReference>
<evidence type="ECO:0000256" key="3">
    <source>
        <dbReference type="SAM" id="SignalP"/>
    </source>
</evidence>
<dbReference type="OMA" id="IACEGQP"/>
<dbReference type="PROSITE" id="PS51155">
    <property type="entry name" value="CHIT_BIND_RR_2"/>
    <property type="match status" value="1"/>
</dbReference>
<dbReference type="PRINTS" id="PR00947">
    <property type="entry name" value="CUTICLE"/>
</dbReference>
<keyword evidence="5" id="KW-1185">Reference proteome</keyword>
<reference evidence="5" key="1">
    <citation type="submission" date="2018-01" db="EMBL/GenBank/DDBJ databases">
        <authorList>
            <person name="Alioto T."/>
            <person name="Alioto T."/>
        </authorList>
    </citation>
    <scope>NUCLEOTIDE SEQUENCE [LARGE SCALE GENOMIC DNA]</scope>
</reference>
<protein>
    <submittedName>
        <fullName evidence="4">Blast:Larval cuticle protein LCP-22</fullName>
    </submittedName>
</protein>
<dbReference type="InterPro" id="IPR050468">
    <property type="entry name" value="Cuticle_Struct_Prot"/>
</dbReference>
<evidence type="ECO:0000313" key="5">
    <source>
        <dbReference type="Proteomes" id="UP000268350"/>
    </source>
</evidence>
<evidence type="ECO:0000256" key="2">
    <source>
        <dbReference type="PROSITE-ProRule" id="PRU00497"/>
    </source>
</evidence>
<dbReference type="Pfam" id="PF00379">
    <property type="entry name" value="Chitin_bind_4"/>
    <property type="match status" value="1"/>
</dbReference>
<keyword evidence="1 2" id="KW-0193">Cuticle</keyword>
<evidence type="ECO:0000256" key="1">
    <source>
        <dbReference type="ARBA" id="ARBA00022460"/>
    </source>
</evidence>
<organism evidence="4 5">
    <name type="scientific">Drosophila guanche</name>
    <name type="common">Fruit fly</name>
    <dbReference type="NCBI Taxonomy" id="7266"/>
    <lineage>
        <taxon>Eukaryota</taxon>
        <taxon>Metazoa</taxon>
        <taxon>Ecdysozoa</taxon>
        <taxon>Arthropoda</taxon>
        <taxon>Hexapoda</taxon>
        <taxon>Insecta</taxon>
        <taxon>Pterygota</taxon>
        <taxon>Neoptera</taxon>
        <taxon>Endopterygota</taxon>
        <taxon>Diptera</taxon>
        <taxon>Brachycera</taxon>
        <taxon>Muscomorpha</taxon>
        <taxon>Ephydroidea</taxon>
        <taxon>Drosophilidae</taxon>
        <taxon>Drosophila</taxon>
        <taxon>Sophophora</taxon>
    </lineage>
</organism>
<evidence type="ECO:0000313" key="4">
    <source>
        <dbReference type="EMBL" id="SPP74199.1"/>
    </source>
</evidence>
<feature type="signal peptide" evidence="3">
    <location>
        <begin position="1"/>
        <end position="21"/>
    </location>
</feature>